<accession>A0ABD1GLY8</accession>
<organism evidence="2 3">
    <name type="scientific">Salvia divinorum</name>
    <name type="common">Maria pastora</name>
    <name type="synonym">Diviner's sage</name>
    <dbReference type="NCBI Taxonomy" id="28513"/>
    <lineage>
        <taxon>Eukaryota</taxon>
        <taxon>Viridiplantae</taxon>
        <taxon>Streptophyta</taxon>
        <taxon>Embryophyta</taxon>
        <taxon>Tracheophyta</taxon>
        <taxon>Spermatophyta</taxon>
        <taxon>Magnoliopsida</taxon>
        <taxon>eudicotyledons</taxon>
        <taxon>Gunneridae</taxon>
        <taxon>Pentapetalae</taxon>
        <taxon>asterids</taxon>
        <taxon>lamiids</taxon>
        <taxon>Lamiales</taxon>
        <taxon>Lamiaceae</taxon>
        <taxon>Nepetoideae</taxon>
        <taxon>Mentheae</taxon>
        <taxon>Salviinae</taxon>
        <taxon>Salvia</taxon>
        <taxon>Salvia subgen. Calosphace</taxon>
    </lineage>
</organism>
<dbReference type="Proteomes" id="UP001567538">
    <property type="component" value="Unassembled WGS sequence"/>
</dbReference>
<dbReference type="PANTHER" id="PTHR31170:SF18">
    <property type="entry name" value="(WILD MALAYSIAN BANANA) HYPOTHETICAL PROTEIN"/>
    <property type="match status" value="1"/>
</dbReference>
<proteinExistence type="predicted"/>
<comment type="caution">
    <text evidence="2">The sequence shown here is derived from an EMBL/GenBank/DDBJ whole genome shotgun (WGS) entry which is preliminary data.</text>
</comment>
<keyword evidence="1" id="KW-1133">Transmembrane helix</keyword>
<dbReference type="PANTHER" id="PTHR31170">
    <property type="entry name" value="BNAC04G53230D PROTEIN"/>
    <property type="match status" value="1"/>
</dbReference>
<keyword evidence="3" id="KW-1185">Reference proteome</keyword>
<dbReference type="Pfam" id="PF03140">
    <property type="entry name" value="DUF247"/>
    <property type="match status" value="1"/>
</dbReference>
<evidence type="ECO:0000313" key="2">
    <source>
        <dbReference type="EMBL" id="KAL1545151.1"/>
    </source>
</evidence>
<dbReference type="EMBL" id="JBEAFC010000008">
    <property type="protein sequence ID" value="KAL1545151.1"/>
    <property type="molecule type" value="Genomic_DNA"/>
</dbReference>
<keyword evidence="1" id="KW-0812">Transmembrane</keyword>
<keyword evidence="1" id="KW-0472">Membrane</keyword>
<feature type="transmembrane region" description="Helical" evidence="1">
    <location>
        <begin position="438"/>
        <end position="465"/>
    </location>
</feature>
<evidence type="ECO:0000256" key="1">
    <source>
        <dbReference type="SAM" id="Phobius"/>
    </source>
</evidence>
<protein>
    <submittedName>
        <fullName evidence="2">UPF0481 protein isoform X1</fullName>
    </submittedName>
</protein>
<sequence length="468" mass="53338">MRDEQWIVEFNSNGDTTTELAQNWVTNVKDELSKLAETRSVESMRWEKQSIYRIPRSVKDLCSGAYQPQTVSIGPYHHGDEQLQSMEEHKHRALLVFLKRSKKPLRCYLNALFPAIEDLKHAYHHLDLNWKHDTEAFLRLMIVDGCFILEIMRTAIASPESIQKMDYANNDPIFSNHGTLYIVPYLKRDMLMLENQIPLLALAILFAAEDDNLVVNGLSKHDQLSVLILNFFSHPHDADKIHEYGKCLHILELCRRSMLMRLSCQKAKPKKRWLDCLPSGGLKKGDVYIRSAMELTEAGIQFKKSKTRNLNDISFQGGVLKLPHIMVDDALESQYLNMIAFERFHVGAGNEVTSFVFFMDGIIDSARDVGLLHSCGIIQNALGSDKAVANLFNSLSRDVSLDPDSNLAILHEKVSEYCGKPLPRWMAYAKHNYFTNPWVGLSIVAAIFLFALTGIQTVYTVLGYYHSK</sequence>
<gene>
    <name evidence="2" type="ORF">AAHA92_21907</name>
</gene>
<name>A0ABD1GLY8_SALDI</name>
<dbReference type="InterPro" id="IPR004158">
    <property type="entry name" value="DUF247_pln"/>
</dbReference>
<evidence type="ECO:0000313" key="3">
    <source>
        <dbReference type="Proteomes" id="UP001567538"/>
    </source>
</evidence>
<dbReference type="AlphaFoldDB" id="A0ABD1GLY8"/>
<reference evidence="2 3" key="1">
    <citation type="submission" date="2024-06" db="EMBL/GenBank/DDBJ databases">
        <title>A chromosome level genome sequence of Diviner's sage (Salvia divinorum).</title>
        <authorList>
            <person name="Ford S.A."/>
            <person name="Ro D.-K."/>
            <person name="Ness R.W."/>
            <person name="Phillips M.A."/>
        </authorList>
    </citation>
    <scope>NUCLEOTIDE SEQUENCE [LARGE SCALE GENOMIC DNA]</scope>
    <source>
        <strain evidence="2">SAF-2024a</strain>
        <tissue evidence="2">Leaf</tissue>
    </source>
</reference>